<organism evidence="6 7">
    <name type="scientific">Winogradskya humida</name>
    <dbReference type="NCBI Taxonomy" id="113566"/>
    <lineage>
        <taxon>Bacteria</taxon>
        <taxon>Bacillati</taxon>
        <taxon>Actinomycetota</taxon>
        <taxon>Actinomycetes</taxon>
        <taxon>Micromonosporales</taxon>
        <taxon>Micromonosporaceae</taxon>
        <taxon>Winogradskya</taxon>
    </lineage>
</organism>
<gene>
    <name evidence="6" type="primary">hmd_6</name>
    <name evidence="6" type="ORF">Ahu01nite_087800</name>
</gene>
<dbReference type="InterPro" id="IPR050172">
    <property type="entry name" value="SsuD_RutA_monooxygenase"/>
</dbReference>
<name>A0ABQ4A4D2_9ACTN</name>
<dbReference type="SUPFAM" id="SSF51679">
    <property type="entry name" value="Bacterial luciferase-like"/>
    <property type="match status" value="1"/>
</dbReference>
<feature type="domain" description="Luciferase-like" evidence="5">
    <location>
        <begin position="22"/>
        <end position="260"/>
    </location>
</feature>
<keyword evidence="3" id="KW-0560">Oxidoreductase</keyword>
<accession>A0ABQ4A4D2</accession>
<evidence type="ECO:0000256" key="4">
    <source>
        <dbReference type="ARBA" id="ARBA00023033"/>
    </source>
</evidence>
<proteinExistence type="predicted"/>
<keyword evidence="7" id="KW-1185">Reference proteome</keyword>
<dbReference type="EMBL" id="BOMN01000125">
    <property type="protein sequence ID" value="GIE25678.1"/>
    <property type="molecule type" value="Genomic_DNA"/>
</dbReference>
<evidence type="ECO:0000313" key="6">
    <source>
        <dbReference type="EMBL" id="GIE25678.1"/>
    </source>
</evidence>
<dbReference type="PANTHER" id="PTHR42847">
    <property type="entry name" value="ALKANESULFONATE MONOOXYGENASE"/>
    <property type="match status" value="1"/>
</dbReference>
<keyword evidence="2" id="KW-0288">FMN</keyword>
<dbReference type="InterPro" id="IPR036661">
    <property type="entry name" value="Luciferase-like_sf"/>
</dbReference>
<dbReference type="Gene3D" id="3.20.20.30">
    <property type="entry name" value="Luciferase-like domain"/>
    <property type="match status" value="1"/>
</dbReference>
<comment type="caution">
    <text evidence="6">The sequence shown here is derived from an EMBL/GenBank/DDBJ whole genome shotgun (WGS) entry which is preliminary data.</text>
</comment>
<evidence type="ECO:0000256" key="1">
    <source>
        <dbReference type="ARBA" id="ARBA00022630"/>
    </source>
</evidence>
<reference evidence="6 7" key="1">
    <citation type="submission" date="2021-01" db="EMBL/GenBank/DDBJ databases">
        <title>Whole genome shotgun sequence of Actinoplanes humidus NBRC 14915.</title>
        <authorList>
            <person name="Komaki H."/>
            <person name="Tamura T."/>
        </authorList>
    </citation>
    <scope>NUCLEOTIDE SEQUENCE [LARGE SCALE GENOMIC DNA]</scope>
    <source>
        <strain evidence="6 7">NBRC 14915</strain>
    </source>
</reference>
<evidence type="ECO:0000313" key="7">
    <source>
        <dbReference type="Proteomes" id="UP000603200"/>
    </source>
</evidence>
<dbReference type="PANTHER" id="PTHR42847:SF4">
    <property type="entry name" value="ALKANESULFONATE MONOOXYGENASE-RELATED"/>
    <property type="match status" value="1"/>
</dbReference>
<dbReference type="Pfam" id="PF00296">
    <property type="entry name" value="Bac_luciferase"/>
    <property type="match status" value="1"/>
</dbReference>
<protein>
    <submittedName>
        <fullName evidence="6">N5,N10-methylene tetrahydromethanopterin reductase</fullName>
    </submittedName>
</protein>
<evidence type="ECO:0000256" key="2">
    <source>
        <dbReference type="ARBA" id="ARBA00022643"/>
    </source>
</evidence>
<dbReference type="InterPro" id="IPR011251">
    <property type="entry name" value="Luciferase-like_dom"/>
</dbReference>
<sequence>MQMKVGVILPSLAVQRRDKLTLAEAARHAEDVGLDSVWHGDHLAVGMPTVDCTIALAVAATATSRIAIGASVFIPAIRPLVWAAKQLASLQLVSGGRLLLGVGSGGGPAQWAAAGVPFDERGRRTETALRLFPGLLTGEDTTVAGFYPTVEVPPLWVGNASEVAIDRAARLGNGWFPSLITPARLAAGRSRLNTLASAAGRPVPAVTIGASGALGSADGTPTRAELAAGIAGAYQHAARDAADIPITGEPAEAAERIAEYAADHLVIGLSGPGWRTQIDLLAEVRDLL</sequence>
<keyword evidence="4" id="KW-0503">Monooxygenase</keyword>
<keyword evidence="1" id="KW-0285">Flavoprotein</keyword>
<dbReference type="Proteomes" id="UP000603200">
    <property type="component" value="Unassembled WGS sequence"/>
</dbReference>
<evidence type="ECO:0000259" key="5">
    <source>
        <dbReference type="Pfam" id="PF00296"/>
    </source>
</evidence>
<evidence type="ECO:0000256" key="3">
    <source>
        <dbReference type="ARBA" id="ARBA00023002"/>
    </source>
</evidence>